<dbReference type="AlphaFoldDB" id="A0A183E7E1"/>
<evidence type="ECO:0000313" key="2">
    <source>
        <dbReference type="EMBL" id="VDN28735.1"/>
    </source>
</evidence>
<name>A0A183E7E1_9BILA</name>
<evidence type="ECO:0000256" key="1">
    <source>
        <dbReference type="SAM" id="MobiDB-lite"/>
    </source>
</evidence>
<accession>A0A183E7E1</accession>
<dbReference type="EMBL" id="UYRT01084360">
    <property type="protein sequence ID" value="VDN28735.1"/>
    <property type="molecule type" value="Genomic_DNA"/>
</dbReference>
<dbReference type="OrthoDB" id="5858169at2759"/>
<gene>
    <name evidence="2" type="ORF">GPUH_LOCUS16884</name>
</gene>
<feature type="region of interest" description="Disordered" evidence="1">
    <location>
        <begin position="238"/>
        <end position="262"/>
    </location>
</feature>
<evidence type="ECO:0000313" key="3">
    <source>
        <dbReference type="Proteomes" id="UP000271098"/>
    </source>
</evidence>
<reference evidence="2 3" key="2">
    <citation type="submission" date="2018-11" db="EMBL/GenBank/DDBJ databases">
        <authorList>
            <consortium name="Pathogen Informatics"/>
        </authorList>
    </citation>
    <scope>NUCLEOTIDE SEQUENCE [LARGE SCALE GENOMIC DNA]</scope>
</reference>
<dbReference type="Proteomes" id="UP000271098">
    <property type="component" value="Unassembled WGS sequence"/>
</dbReference>
<proteinExistence type="predicted"/>
<reference evidence="4" key="1">
    <citation type="submission" date="2016-06" db="UniProtKB">
        <authorList>
            <consortium name="WormBaseParasite"/>
        </authorList>
    </citation>
    <scope>IDENTIFICATION</scope>
</reference>
<dbReference type="WBParaSite" id="GPUH_0001690401-mRNA-1">
    <property type="protein sequence ID" value="GPUH_0001690401-mRNA-1"/>
    <property type="gene ID" value="GPUH_0001690401"/>
</dbReference>
<protein>
    <submittedName>
        <fullName evidence="4">DUF4708 domain-containing protein</fullName>
    </submittedName>
</protein>
<sequence length="303" mass="34933">MDLTKPGEDSETYFRSRYRHIIGVTVQLFKLQGVVWSELSRDYVMLHMYFDMHDMQTKLTAVDGIKFSSFFLDLLRIALDYAIVRHPFLQFFVCLIFTPINFLIFSEHCTEPLQFNIHLPAELFRKLELIVVKIGDNDDELGIGDDDELQYVITPDLQLKRPTKKFVHFVRTADPRFEMCGFGFHSVSDLTDLIAIHSHPPKRAQDFRKKFDHFLVARNQPTLQQLLAPEKRPVPLFSLEDSPWREPVPGTMSSDDDGDGDEEVNAVVSCLADSFITVPPTLKHVSPEYKPVIQCHFSGSLRE</sequence>
<keyword evidence="3" id="KW-1185">Reference proteome</keyword>
<organism evidence="4">
    <name type="scientific">Gongylonema pulchrum</name>
    <dbReference type="NCBI Taxonomy" id="637853"/>
    <lineage>
        <taxon>Eukaryota</taxon>
        <taxon>Metazoa</taxon>
        <taxon>Ecdysozoa</taxon>
        <taxon>Nematoda</taxon>
        <taxon>Chromadorea</taxon>
        <taxon>Rhabditida</taxon>
        <taxon>Spirurina</taxon>
        <taxon>Spiruromorpha</taxon>
        <taxon>Spiruroidea</taxon>
        <taxon>Gongylonematidae</taxon>
        <taxon>Gongylonema</taxon>
    </lineage>
</organism>
<evidence type="ECO:0000313" key="4">
    <source>
        <dbReference type="WBParaSite" id="GPUH_0001690401-mRNA-1"/>
    </source>
</evidence>